<dbReference type="InterPro" id="IPR011042">
    <property type="entry name" value="6-blade_b-propeller_TolB-like"/>
</dbReference>
<dbReference type="PROSITE" id="PS51318">
    <property type="entry name" value="TAT"/>
    <property type="match status" value="1"/>
</dbReference>
<sequence length="450" mass="49127">MMARLFSSQHTALWQLSSISLLLVKSGGFPFPPKVLLSHKIRKRIKKEETTMSNNFPLLSHALSRRSALKGLASGVALGALGATGASRALAADQPPRLPATVIASSPRFLCNAIAATRNGTLFLGAPRWETMDDTPGVFRASADGTLQPFPGGMWNQWTPSADPATAFLMVNGLHIFSDDTLWVVDQGIDPKANATVPGGQKLVQLDPQSGKVLQSLRWGKDILPPGATMNDLRIAGDLMFVTDSGLGGIIVHNMRTGNTVRRLSEHPLLRATYAKPMIGRDGHIFRDKDGKRPLVHSDMLEITTDRKWLYFSTPIGPLRRLPVSALLDNNLTDAQRAEKIETVTEMPTMMGTAIDTLDNFYFADAERGRIMVLTPEEKKLVLFEDPRLVDGDALFITADRRMLVPIPQTERLPPNNAGVNALKPPFISLSFPLPESLHGHRLGNAASSL</sequence>
<dbReference type="EMBL" id="LN609302">
    <property type="protein sequence ID" value="CEF54902.1"/>
    <property type="molecule type" value="Genomic_DNA"/>
</dbReference>
<dbReference type="Pfam" id="PF03022">
    <property type="entry name" value="MRJP"/>
    <property type="match status" value="1"/>
</dbReference>
<name>A0A0U5F216_9PROT</name>
<dbReference type="AlphaFoldDB" id="A0A0U5F216"/>
<evidence type="ECO:0000313" key="4">
    <source>
        <dbReference type="Proteomes" id="UP000068250"/>
    </source>
</evidence>
<dbReference type="InterPro" id="IPR006311">
    <property type="entry name" value="TAT_signal"/>
</dbReference>
<dbReference type="Proteomes" id="UP000068250">
    <property type="component" value="Chromosome I"/>
</dbReference>
<comment type="subcellular location">
    <subcellularLocation>
        <location evidence="1">Secreted</location>
    </subcellularLocation>
</comment>
<reference evidence="4" key="1">
    <citation type="submission" date="2014-09" db="EMBL/GenBank/DDBJ databases">
        <authorList>
            <person name="Illeghems K.G."/>
        </authorList>
    </citation>
    <scope>NUCLEOTIDE SEQUENCE [LARGE SCALE GENOMIC DNA]</scope>
    <source>
        <strain evidence="4">LMG 23848T</strain>
    </source>
</reference>
<organism evidence="3 4">
    <name type="scientific">Acetobacter ghanensis</name>
    <dbReference type="NCBI Taxonomy" id="431306"/>
    <lineage>
        <taxon>Bacteria</taxon>
        <taxon>Pseudomonadati</taxon>
        <taxon>Pseudomonadota</taxon>
        <taxon>Alphaproteobacteria</taxon>
        <taxon>Acetobacterales</taxon>
        <taxon>Acetobacteraceae</taxon>
        <taxon>Acetobacter</taxon>
    </lineage>
</organism>
<dbReference type="Gene3D" id="2.120.10.30">
    <property type="entry name" value="TolB, C-terminal domain"/>
    <property type="match status" value="1"/>
</dbReference>
<evidence type="ECO:0000313" key="3">
    <source>
        <dbReference type="EMBL" id="CEF54902.1"/>
    </source>
</evidence>
<evidence type="ECO:0000256" key="1">
    <source>
        <dbReference type="ARBA" id="ARBA00004613"/>
    </source>
</evidence>
<protein>
    <recommendedName>
        <fullName evidence="5">Gluconolactonase</fullName>
    </recommendedName>
</protein>
<evidence type="ECO:0008006" key="5">
    <source>
        <dbReference type="Google" id="ProtNLM"/>
    </source>
</evidence>
<evidence type="ECO:0000256" key="2">
    <source>
        <dbReference type="ARBA" id="ARBA00022525"/>
    </source>
</evidence>
<gene>
    <name evidence="3" type="ORF">AGA_1040</name>
</gene>
<keyword evidence="2" id="KW-0964">Secreted</keyword>
<dbReference type="InterPro" id="IPR017996">
    <property type="entry name" value="MRJP/yellow-related"/>
</dbReference>
<dbReference type="GO" id="GO:0005576">
    <property type="term" value="C:extracellular region"/>
    <property type="evidence" value="ECO:0007669"/>
    <property type="project" value="UniProtKB-SubCell"/>
</dbReference>
<dbReference type="SUPFAM" id="SSF63829">
    <property type="entry name" value="Calcium-dependent phosphotriesterase"/>
    <property type="match status" value="1"/>
</dbReference>
<proteinExistence type="predicted"/>
<accession>A0A0U5F216</accession>
<dbReference type="PATRIC" id="fig|431306.5.peg.1051"/>
<dbReference type="STRING" id="431306.AGA_1040"/>